<feature type="region of interest" description="Disordered" evidence="1">
    <location>
        <begin position="55"/>
        <end position="75"/>
    </location>
</feature>
<sequence length="103" mass="11354">MSAIPTISYPVIQPATTAQQIQQQSAVPTMSLEWGYAESNGFGKVGFRRTEPTFAERKSRKQFRENHPSSPKQDSNLNLLILGSLAQHEFSSLANYATEAGPI</sequence>
<proteinExistence type="predicted"/>
<name>A0A7R9HMT1_9NEOP</name>
<reference evidence="2" key="1">
    <citation type="submission" date="2020-11" db="EMBL/GenBank/DDBJ databases">
        <authorList>
            <person name="Tran Van P."/>
        </authorList>
    </citation>
    <scope>NUCLEOTIDE SEQUENCE</scope>
</reference>
<gene>
    <name evidence="2" type="ORF">TMSB3V08_LOCUS4879</name>
</gene>
<organism evidence="2">
    <name type="scientific">Timema monikensis</name>
    <dbReference type="NCBI Taxonomy" id="170555"/>
    <lineage>
        <taxon>Eukaryota</taxon>
        <taxon>Metazoa</taxon>
        <taxon>Ecdysozoa</taxon>
        <taxon>Arthropoda</taxon>
        <taxon>Hexapoda</taxon>
        <taxon>Insecta</taxon>
        <taxon>Pterygota</taxon>
        <taxon>Neoptera</taxon>
        <taxon>Polyneoptera</taxon>
        <taxon>Phasmatodea</taxon>
        <taxon>Timematodea</taxon>
        <taxon>Timematoidea</taxon>
        <taxon>Timematidae</taxon>
        <taxon>Timema</taxon>
    </lineage>
</organism>
<feature type="compositionally biased region" description="Basic and acidic residues" evidence="1">
    <location>
        <begin position="55"/>
        <end position="67"/>
    </location>
</feature>
<dbReference type="EMBL" id="OB793622">
    <property type="protein sequence ID" value="CAD7428062.1"/>
    <property type="molecule type" value="Genomic_DNA"/>
</dbReference>
<evidence type="ECO:0000313" key="2">
    <source>
        <dbReference type="EMBL" id="CAD7428062.1"/>
    </source>
</evidence>
<evidence type="ECO:0000256" key="1">
    <source>
        <dbReference type="SAM" id="MobiDB-lite"/>
    </source>
</evidence>
<protein>
    <submittedName>
        <fullName evidence="2">Uncharacterized protein</fullName>
    </submittedName>
</protein>
<dbReference type="AlphaFoldDB" id="A0A7R9HMT1"/>
<accession>A0A7R9HMT1</accession>